<proteinExistence type="inferred from homology"/>
<dbReference type="GO" id="GO:0032549">
    <property type="term" value="F:ribonucleoside binding"/>
    <property type="evidence" value="ECO:0007669"/>
    <property type="project" value="InterPro"/>
</dbReference>
<accession>A0AAP0PWR2</accession>
<organism evidence="8 9">
    <name type="scientific">Stephania cephalantha</name>
    <dbReference type="NCBI Taxonomy" id="152367"/>
    <lineage>
        <taxon>Eukaryota</taxon>
        <taxon>Viridiplantae</taxon>
        <taxon>Streptophyta</taxon>
        <taxon>Embryophyta</taxon>
        <taxon>Tracheophyta</taxon>
        <taxon>Spermatophyta</taxon>
        <taxon>Magnoliopsida</taxon>
        <taxon>Ranunculales</taxon>
        <taxon>Menispermaceae</taxon>
        <taxon>Menispermoideae</taxon>
        <taxon>Cissampelideae</taxon>
        <taxon>Stephania</taxon>
    </lineage>
</organism>
<dbReference type="InterPro" id="IPR015712">
    <property type="entry name" value="DNA-dir_RNA_pol_su2"/>
</dbReference>
<evidence type="ECO:0000313" key="8">
    <source>
        <dbReference type="EMBL" id="KAK9157975.1"/>
    </source>
</evidence>
<evidence type="ECO:0000256" key="3">
    <source>
        <dbReference type="ARBA" id="ARBA00022478"/>
    </source>
</evidence>
<dbReference type="GO" id="GO:0003677">
    <property type="term" value="F:DNA binding"/>
    <property type="evidence" value="ECO:0007669"/>
    <property type="project" value="InterPro"/>
</dbReference>
<evidence type="ECO:0000256" key="1">
    <source>
        <dbReference type="ARBA" id="ARBA00006835"/>
    </source>
</evidence>
<comment type="similarity">
    <text evidence="1">Belongs to the RNA polymerase beta chain family.</text>
</comment>
<dbReference type="EMBL" id="JBBNAG010000002">
    <property type="protein sequence ID" value="KAK9157975.1"/>
    <property type="molecule type" value="Genomic_DNA"/>
</dbReference>
<dbReference type="PANTHER" id="PTHR20856">
    <property type="entry name" value="DNA-DIRECTED RNA POLYMERASE I SUBUNIT 2"/>
    <property type="match status" value="1"/>
</dbReference>
<dbReference type="Gene3D" id="2.40.270.10">
    <property type="entry name" value="DNA-directed RNA polymerase, subunit 2, domain 6"/>
    <property type="match status" value="1"/>
</dbReference>
<sequence length="124" mass="13980">MSSNMQRQAIKLSRSEKCIVEAGLERQTALDTMVFAKAEHEGNIIYIDTDKIVLSGNRDTYSGKSRIFNGRIGDPFEQPVIIGKYYILKLIHQVDDKIHGRSSGYYALVTQQPFEEGPNIEDNG</sequence>
<dbReference type="Proteomes" id="UP001419268">
    <property type="component" value="Unassembled WGS sequence"/>
</dbReference>
<evidence type="ECO:0000256" key="4">
    <source>
        <dbReference type="ARBA" id="ARBA00022679"/>
    </source>
</evidence>
<comment type="caution">
    <text evidence="8">The sequence shown here is derived from an EMBL/GenBank/DDBJ whole genome shotgun (WGS) entry which is preliminary data.</text>
</comment>
<dbReference type="SUPFAM" id="SSF64484">
    <property type="entry name" value="beta and beta-prime subunits of DNA dependent RNA-polymerase"/>
    <property type="match status" value="1"/>
</dbReference>
<dbReference type="GO" id="GO:0003899">
    <property type="term" value="F:DNA-directed RNA polymerase activity"/>
    <property type="evidence" value="ECO:0007669"/>
    <property type="project" value="UniProtKB-EC"/>
</dbReference>
<keyword evidence="6" id="KW-0804">Transcription</keyword>
<dbReference type="GO" id="GO:0000428">
    <property type="term" value="C:DNA-directed RNA polymerase complex"/>
    <property type="evidence" value="ECO:0007669"/>
    <property type="project" value="UniProtKB-KW"/>
</dbReference>
<evidence type="ECO:0000256" key="5">
    <source>
        <dbReference type="ARBA" id="ARBA00022695"/>
    </source>
</evidence>
<reference evidence="8 9" key="1">
    <citation type="submission" date="2024-01" db="EMBL/GenBank/DDBJ databases">
        <title>Genome assemblies of Stephania.</title>
        <authorList>
            <person name="Yang L."/>
        </authorList>
    </citation>
    <scope>NUCLEOTIDE SEQUENCE [LARGE SCALE GENOMIC DNA]</scope>
    <source>
        <strain evidence="8">JXDWG</strain>
        <tissue evidence="8">Leaf</tissue>
    </source>
</reference>
<feature type="domain" description="DNA-directed RNA polymerase subunit 2 hybrid-binding" evidence="7">
    <location>
        <begin position="23"/>
        <end position="115"/>
    </location>
</feature>
<evidence type="ECO:0000256" key="2">
    <source>
        <dbReference type="ARBA" id="ARBA00012418"/>
    </source>
</evidence>
<evidence type="ECO:0000259" key="7">
    <source>
        <dbReference type="Pfam" id="PF00562"/>
    </source>
</evidence>
<keyword evidence="4" id="KW-0808">Transferase</keyword>
<dbReference type="GO" id="GO:0006351">
    <property type="term" value="P:DNA-templated transcription"/>
    <property type="evidence" value="ECO:0007669"/>
    <property type="project" value="InterPro"/>
</dbReference>
<gene>
    <name evidence="8" type="ORF">Scep_004549</name>
</gene>
<dbReference type="AlphaFoldDB" id="A0AAP0PWR2"/>
<keyword evidence="5" id="KW-0548">Nucleotidyltransferase</keyword>
<dbReference type="InterPro" id="IPR037033">
    <property type="entry name" value="DNA-dir_RNAP_su2_hyb_sf"/>
</dbReference>
<dbReference type="Pfam" id="PF00562">
    <property type="entry name" value="RNA_pol_Rpb2_6"/>
    <property type="match status" value="1"/>
</dbReference>
<protein>
    <recommendedName>
        <fullName evidence="2">DNA-directed RNA polymerase</fullName>
        <ecNumber evidence="2">2.7.7.6</ecNumber>
    </recommendedName>
</protein>
<dbReference type="EC" id="2.7.7.6" evidence="2"/>
<evidence type="ECO:0000313" key="9">
    <source>
        <dbReference type="Proteomes" id="UP001419268"/>
    </source>
</evidence>
<evidence type="ECO:0000256" key="6">
    <source>
        <dbReference type="ARBA" id="ARBA00023163"/>
    </source>
</evidence>
<dbReference type="InterPro" id="IPR007120">
    <property type="entry name" value="DNA-dir_RNAP_su2_dom"/>
</dbReference>
<name>A0AAP0PWR2_9MAGN</name>
<keyword evidence="3" id="KW-0240">DNA-directed RNA polymerase</keyword>
<keyword evidence="9" id="KW-1185">Reference proteome</keyword>